<sequence>MISLVVVAFLVGIALAAIVALIPFSVVGVVVFGLAVVVMEPVSAVLVYVCLQAGFVAGLVLRAFAGRFRAATALKAGSNPSADTLRAQELRH</sequence>
<accession>A0ABQ4U8G4</accession>
<organism evidence="2 3">
    <name type="scientific">Methylobacterium trifolii</name>
    <dbReference type="NCBI Taxonomy" id="1003092"/>
    <lineage>
        <taxon>Bacteria</taxon>
        <taxon>Pseudomonadati</taxon>
        <taxon>Pseudomonadota</taxon>
        <taxon>Alphaproteobacteria</taxon>
        <taxon>Hyphomicrobiales</taxon>
        <taxon>Methylobacteriaceae</taxon>
        <taxon>Methylobacterium</taxon>
    </lineage>
</organism>
<name>A0ABQ4U8G4_9HYPH</name>
<keyword evidence="1" id="KW-1133">Transmembrane helix</keyword>
<dbReference type="Proteomes" id="UP001055057">
    <property type="component" value="Unassembled WGS sequence"/>
</dbReference>
<gene>
    <name evidence="2" type="ORF">MPOCJGCO_4827</name>
</gene>
<feature type="transmembrane region" description="Helical" evidence="1">
    <location>
        <begin position="7"/>
        <end position="39"/>
    </location>
</feature>
<keyword evidence="1" id="KW-0472">Membrane</keyword>
<reference evidence="2" key="2">
    <citation type="submission" date="2021-08" db="EMBL/GenBank/DDBJ databases">
        <authorList>
            <person name="Tani A."/>
            <person name="Ola A."/>
            <person name="Ogura Y."/>
            <person name="Katsura K."/>
            <person name="Hayashi T."/>
        </authorList>
    </citation>
    <scope>NUCLEOTIDE SEQUENCE</scope>
    <source>
        <strain evidence="2">DSM 23632</strain>
    </source>
</reference>
<dbReference type="EMBL" id="BPRB01000379">
    <property type="protein sequence ID" value="GJE62693.1"/>
    <property type="molecule type" value="Genomic_DNA"/>
</dbReference>
<evidence type="ECO:0000313" key="3">
    <source>
        <dbReference type="Proteomes" id="UP001055057"/>
    </source>
</evidence>
<feature type="transmembrane region" description="Helical" evidence="1">
    <location>
        <begin position="45"/>
        <end position="65"/>
    </location>
</feature>
<dbReference type="RefSeq" id="WP_238185330.1">
    <property type="nucleotide sequence ID" value="NZ_BPRB01000379.1"/>
</dbReference>
<protein>
    <submittedName>
        <fullName evidence="2">Uncharacterized protein</fullName>
    </submittedName>
</protein>
<keyword evidence="3" id="KW-1185">Reference proteome</keyword>
<comment type="caution">
    <text evidence="2">The sequence shown here is derived from an EMBL/GenBank/DDBJ whole genome shotgun (WGS) entry which is preliminary data.</text>
</comment>
<proteinExistence type="predicted"/>
<keyword evidence="1" id="KW-0812">Transmembrane</keyword>
<evidence type="ECO:0000313" key="2">
    <source>
        <dbReference type="EMBL" id="GJE62693.1"/>
    </source>
</evidence>
<reference evidence="2" key="1">
    <citation type="journal article" date="2021" name="Front. Microbiol.">
        <title>Comprehensive Comparative Genomics and Phenotyping of Methylobacterium Species.</title>
        <authorList>
            <person name="Alessa O."/>
            <person name="Ogura Y."/>
            <person name="Fujitani Y."/>
            <person name="Takami H."/>
            <person name="Hayashi T."/>
            <person name="Sahin N."/>
            <person name="Tani A."/>
        </authorList>
    </citation>
    <scope>NUCLEOTIDE SEQUENCE</scope>
    <source>
        <strain evidence="2">DSM 23632</strain>
    </source>
</reference>
<evidence type="ECO:0000256" key="1">
    <source>
        <dbReference type="SAM" id="Phobius"/>
    </source>
</evidence>